<evidence type="ECO:0000256" key="1">
    <source>
        <dbReference type="SAM" id="SignalP"/>
    </source>
</evidence>
<evidence type="ECO:0000313" key="3">
    <source>
        <dbReference type="Proteomes" id="UP000024404"/>
    </source>
</evidence>
<name>A0A8R1XQP7_ONCVO</name>
<accession>A0A8R1XQP7</accession>
<protein>
    <submittedName>
        <fullName evidence="2">Uncharacterized protein</fullName>
    </submittedName>
</protein>
<dbReference type="EnsemblMetazoa" id="OVOC11695.1">
    <property type="protein sequence ID" value="OVOC11695.1"/>
    <property type="gene ID" value="WBGene00248504"/>
</dbReference>
<sequence length="60" mass="6990">MNILVQLLPVFSLCFMVAESQILNLTKRMHFSLPQYAMTYLLAKFDLESILDVSFYSIEI</sequence>
<feature type="signal peptide" evidence="1">
    <location>
        <begin position="1"/>
        <end position="20"/>
    </location>
</feature>
<dbReference type="EMBL" id="CMVM020000002">
    <property type="status" value="NOT_ANNOTATED_CDS"/>
    <property type="molecule type" value="Genomic_DNA"/>
</dbReference>
<feature type="chain" id="PRO_5035880550" evidence="1">
    <location>
        <begin position="21"/>
        <end position="60"/>
    </location>
</feature>
<evidence type="ECO:0000313" key="2">
    <source>
        <dbReference type="EnsemblMetazoa" id="OVOC11695.1"/>
    </source>
</evidence>
<keyword evidence="3" id="KW-1185">Reference proteome</keyword>
<proteinExistence type="predicted"/>
<keyword evidence="1" id="KW-0732">Signal</keyword>
<reference evidence="3" key="1">
    <citation type="submission" date="2013-10" db="EMBL/GenBank/DDBJ databases">
        <title>Genome sequencing of Onchocerca volvulus.</title>
        <authorList>
            <person name="Cotton J."/>
            <person name="Tsai J."/>
            <person name="Stanley E."/>
            <person name="Tracey A."/>
            <person name="Holroyd N."/>
            <person name="Lustigman S."/>
            <person name="Berriman M."/>
        </authorList>
    </citation>
    <scope>NUCLEOTIDE SEQUENCE</scope>
</reference>
<dbReference type="AlphaFoldDB" id="A0A8R1XQP7"/>
<organism evidence="2 3">
    <name type="scientific">Onchocerca volvulus</name>
    <dbReference type="NCBI Taxonomy" id="6282"/>
    <lineage>
        <taxon>Eukaryota</taxon>
        <taxon>Metazoa</taxon>
        <taxon>Ecdysozoa</taxon>
        <taxon>Nematoda</taxon>
        <taxon>Chromadorea</taxon>
        <taxon>Rhabditida</taxon>
        <taxon>Spirurina</taxon>
        <taxon>Spiruromorpha</taxon>
        <taxon>Filarioidea</taxon>
        <taxon>Onchocercidae</taxon>
        <taxon>Onchocerca</taxon>
    </lineage>
</organism>
<reference evidence="2" key="2">
    <citation type="submission" date="2022-06" db="UniProtKB">
        <authorList>
            <consortium name="EnsemblMetazoa"/>
        </authorList>
    </citation>
    <scope>IDENTIFICATION</scope>
</reference>
<dbReference type="Proteomes" id="UP000024404">
    <property type="component" value="Unassembled WGS sequence"/>
</dbReference>